<dbReference type="EMBL" id="JADFTS010000006">
    <property type="protein sequence ID" value="KAF9603435.1"/>
    <property type="molecule type" value="Genomic_DNA"/>
</dbReference>
<dbReference type="Proteomes" id="UP000631114">
    <property type="component" value="Unassembled WGS sequence"/>
</dbReference>
<organism evidence="5 6">
    <name type="scientific">Coptis chinensis</name>
    <dbReference type="NCBI Taxonomy" id="261450"/>
    <lineage>
        <taxon>Eukaryota</taxon>
        <taxon>Viridiplantae</taxon>
        <taxon>Streptophyta</taxon>
        <taxon>Embryophyta</taxon>
        <taxon>Tracheophyta</taxon>
        <taxon>Spermatophyta</taxon>
        <taxon>Magnoliopsida</taxon>
        <taxon>Ranunculales</taxon>
        <taxon>Ranunculaceae</taxon>
        <taxon>Coptidoideae</taxon>
        <taxon>Coptis</taxon>
    </lineage>
</organism>
<accession>A0A835HPR0</accession>
<protein>
    <recommendedName>
        <fullName evidence="4">Fe2OG dioxygenase domain-containing protein</fullName>
    </recommendedName>
</protein>
<evidence type="ECO:0000313" key="5">
    <source>
        <dbReference type="EMBL" id="KAF9603435.1"/>
    </source>
</evidence>
<keyword evidence="2 3" id="KW-0408">Iron</keyword>
<name>A0A835HPR0_9MAGN</name>
<dbReference type="InterPro" id="IPR005123">
    <property type="entry name" value="Oxoglu/Fe-dep_dioxygenase_dom"/>
</dbReference>
<dbReference type="AlphaFoldDB" id="A0A835HPR0"/>
<dbReference type="Gene3D" id="2.60.120.330">
    <property type="entry name" value="B-lactam Antibiotic, Isopenicillin N Synthase, Chain"/>
    <property type="match status" value="1"/>
</dbReference>
<feature type="domain" description="Fe2OG dioxygenase" evidence="4">
    <location>
        <begin position="160"/>
        <end position="262"/>
    </location>
</feature>
<dbReference type="InterPro" id="IPR027443">
    <property type="entry name" value="IPNS-like_sf"/>
</dbReference>
<reference evidence="5 6" key="1">
    <citation type="submission" date="2020-10" db="EMBL/GenBank/DDBJ databases">
        <title>The Coptis chinensis genome and diversification of protoberbering-type alkaloids.</title>
        <authorList>
            <person name="Wang B."/>
            <person name="Shu S."/>
            <person name="Song C."/>
            <person name="Liu Y."/>
        </authorList>
    </citation>
    <scope>NUCLEOTIDE SEQUENCE [LARGE SCALE GENOMIC DNA]</scope>
    <source>
        <strain evidence="5">HL-2020</strain>
        <tissue evidence="5">Leaf</tissue>
    </source>
</reference>
<dbReference type="OrthoDB" id="288590at2759"/>
<keyword evidence="3" id="KW-0560">Oxidoreductase</keyword>
<comment type="caution">
    <text evidence="5">The sequence shown here is derived from an EMBL/GenBank/DDBJ whole genome shotgun (WGS) entry which is preliminary data.</text>
</comment>
<keyword evidence="6" id="KW-1185">Reference proteome</keyword>
<sequence>MCSVSSEKLPVIDFSGLDCTRSGTTSWCSVRTKVRQALGAYGCFEAIFDEIKFHGEMLSALEELFGLPSETKAKYTAKNHFEGFGSNPHMLYESMGIDDVLVRERLQRVTDILWPEGNSGFCQTTFSFISKLSKMEEMVKRMVFESFGVKYHFEPLGESTSYLLRLMKYRPPTINESNIGIVTHTDTSFFTILGQNHINGLEIQGNNGEWITVIPSASSFIVMIGDACMAWSNGRLHCPPHRVTISTGDDVRYSVGLFSFNKGVIQTPEEMVDDEHPLLFKPFDHMGFRLFFCTKEGQMAKSAIKSYCGI</sequence>
<dbReference type="InterPro" id="IPR044861">
    <property type="entry name" value="IPNS-like_FE2OG_OXY"/>
</dbReference>
<evidence type="ECO:0000259" key="4">
    <source>
        <dbReference type="PROSITE" id="PS51471"/>
    </source>
</evidence>
<dbReference type="Pfam" id="PF03171">
    <property type="entry name" value="2OG-FeII_Oxy"/>
    <property type="match status" value="1"/>
</dbReference>
<evidence type="ECO:0000256" key="2">
    <source>
        <dbReference type="ARBA" id="ARBA00023004"/>
    </source>
</evidence>
<gene>
    <name evidence="5" type="ORF">IFM89_036136</name>
</gene>
<dbReference type="Pfam" id="PF14226">
    <property type="entry name" value="DIOX_N"/>
    <property type="match status" value="1"/>
</dbReference>
<keyword evidence="1 3" id="KW-0479">Metal-binding</keyword>
<dbReference type="InterPro" id="IPR050231">
    <property type="entry name" value="Iron_ascorbate_oxido_reductase"/>
</dbReference>
<dbReference type="PROSITE" id="PS51471">
    <property type="entry name" value="FE2OG_OXY"/>
    <property type="match status" value="1"/>
</dbReference>
<dbReference type="PANTHER" id="PTHR47990">
    <property type="entry name" value="2-OXOGLUTARATE (2OG) AND FE(II)-DEPENDENT OXYGENASE SUPERFAMILY PROTEIN-RELATED"/>
    <property type="match status" value="1"/>
</dbReference>
<evidence type="ECO:0000256" key="3">
    <source>
        <dbReference type="RuleBase" id="RU003682"/>
    </source>
</evidence>
<dbReference type="GO" id="GO:0016491">
    <property type="term" value="F:oxidoreductase activity"/>
    <property type="evidence" value="ECO:0007669"/>
    <property type="project" value="UniProtKB-KW"/>
</dbReference>
<evidence type="ECO:0000256" key="1">
    <source>
        <dbReference type="ARBA" id="ARBA00022723"/>
    </source>
</evidence>
<comment type="similarity">
    <text evidence="3">Belongs to the iron/ascorbate-dependent oxidoreductase family.</text>
</comment>
<proteinExistence type="inferred from homology"/>
<dbReference type="InterPro" id="IPR026992">
    <property type="entry name" value="DIOX_N"/>
</dbReference>
<dbReference type="SUPFAM" id="SSF51197">
    <property type="entry name" value="Clavaminate synthase-like"/>
    <property type="match status" value="1"/>
</dbReference>
<dbReference type="GO" id="GO:0046872">
    <property type="term" value="F:metal ion binding"/>
    <property type="evidence" value="ECO:0007669"/>
    <property type="project" value="UniProtKB-KW"/>
</dbReference>
<evidence type="ECO:0000313" key="6">
    <source>
        <dbReference type="Proteomes" id="UP000631114"/>
    </source>
</evidence>